<gene>
    <name evidence="1" type="ORF">HID58_067770</name>
</gene>
<protein>
    <submittedName>
        <fullName evidence="1">Uncharacterized protein</fullName>
    </submittedName>
</protein>
<evidence type="ECO:0000313" key="2">
    <source>
        <dbReference type="Proteomes" id="UP000824890"/>
    </source>
</evidence>
<accession>A0ABQ7ZJN8</accession>
<dbReference type="Proteomes" id="UP000824890">
    <property type="component" value="Unassembled WGS sequence"/>
</dbReference>
<organism evidence="1 2">
    <name type="scientific">Brassica napus</name>
    <name type="common">Rape</name>
    <dbReference type="NCBI Taxonomy" id="3708"/>
    <lineage>
        <taxon>Eukaryota</taxon>
        <taxon>Viridiplantae</taxon>
        <taxon>Streptophyta</taxon>
        <taxon>Embryophyta</taxon>
        <taxon>Tracheophyta</taxon>
        <taxon>Spermatophyta</taxon>
        <taxon>Magnoliopsida</taxon>
        <taxon>eudicotyledons</taxon>
        <taxon>Gunneridae</taxon>
        <taxon>Pentapetalae</taxon>
        <taxon>rosids</taxon>
        <taxon>malvids</taxon>
        <taxon>Brassicales</taxon>
        <taxon>Brassicaceae</taxon>
        <taxon>Brassiceae</taxon>
        <taxon>Brassica</taxon>
    </lineage>
</organism>
<keyword evidence="2" id="KW-1185">Reference proteome</keyword>
<evidence type="ECO:0000313" key="1">
    <source>
        <dbReference type="EMBL" id="KAH0880376.1"/>
    </source>
</evidence>
<dbReference type="EMBL" id="JAGKQM010000015">
    <property type="protein sequence ID" value="KAH0880376.1"/>
    <property type="molecule type" value="Genomic_DNA"/>
</dbReference>
<proteinExistence type="predicted"/>
<sequence>MENHQLHNSVQLFYTTTLTPVTHISPPHNMNHPSIPSLPCKFTRINLIHFFLATLYHPPHSLLLHLHRLPLKYVAHLINKHSCPNVFEQIYKFVGAQTYKRF</sequence>
<comment type="caution">
    <text evidence="1">The sequence shown here is derived from an EMBL/GenBank/DDBJ whole genome shotgun (WGS) entry which is preliminary data.</text>
</comment>
<reference evidence="1 2" key="1">
    <citation type="submission" date="2021-05" db="EMBL/GenBank/DDBJ databases">
        <title>Genome Assembly of Synthetic Allotetraploid Brassica napus Reveals Homoeologous Exchanges between Subgenomes.</title>
        <authorList>
            <person name="Davis J.T."/>
        </authorList>
    </citation>
    <scope>NUCLEOTIDE SEQUENCE [LARGE SCALE GENOMIC DNA]</scope>
    <source>
        <strain evidence="2">cv. Da-Ae</strain>
        <tissue evidence="1">Seedling</tissue>
    </source>
</reference>
<name>A0ABQ7ZJN8_BRANA</name>